<proteinExistence type="predicted"/>
<keyword evidence="2" id="KW-0732">Signal</keyword>
<sequence length="397" mass="45091">MKPVRLLWRGLRLWLLPPTSLRQCPRTPLPPQAAPARFPRALPFPPRVKPRHPRCSVSHTCFCTRSPAPFSPSHPQTRHPSLRSRQHVAPPQPTPPGWDPTRPDRREKRGKCSLSSLPQVSPEQVILSHSPLRLFNQFHQKCMLVAGQGPVEENAHNLGFKHVVTIEALRKAYPLLDMVDQRVILFGEPVRWETSLQLITDVLLSNGNPGAELQDIPYPHLPVLACNMDLLWMAEAKMPSRFGHGTFLLCLENIYKKVTGRELKYEALIGKPSTVTYRYAEYLIKQQAEKQGWKSPIRRLYAVGDNPMSDIYGANLYNNYLKSAHQNQAQSCESILVCTGVYRHNADVPSKTEECTAETVFHGHRDFCFDPSLVEASYIVQDVNDAVQLAFKKEDWS</sequence>
<feature type="compositionally biased region" description="Basic residues" evidence="1">
    <location>
        <begin position="76"/>
        <end position="86"/>
    </location>
</feature>
<evidence type="ECO:0000256" key="1">
    <source>
        <dbReference type="SAM" id="MobiDB-lite"/>
    </source>
</evidence>
<dbReference type="InterPro" id="IPR006357">
    <property type="entry name" value="HAD-SF_hydro_IIA"/>
</dbReference>
<dbReference type="PANTHER" id="PTHR14269:SF17">
    <property type="entry name" value="HALOACID DEHALOGENASE-LIKE HYDROLASE DOMAIN-CONTAINING 5"/>
    <property type="match status" value="1"/>
</dbReference>
<evidence type="ECO:0000256" key="2">
    <source>
        <dbReference type="SAM" id="SignalP"/>
    </source>
</evidence>
<dbReference type="SUPFAM" id="SSF56784">
    <property type="entry name" value="HAD-like"/>
    <property type="match status" value="1"/>
</dbReference>
<name>A0A8C0EVQ7_BUBBB</name>
<feature type="signal peptide" evidence="2">
    <location>
        <begin position="1"/>
        <end position="22"/>
    </location>
</feature>
<dbReference type="InterPro" id="IPR036412">
    <property type="entry name" value="HAD-like_sf"/>
</dbReference>
<dbReference type="InterPro" id="IPR023214">
    <property type="entry name" value="HAD_sf"/>
</dbReference>
<dbReference type="Proteomes" id="UP000694567">
    <property type="component" value="Unplaced"/>
</dbReference>
<dbReference type="GO" id="GO:0005739">
    <property type="term" value="C:mitochondrion"/>
    <property type="evidence" value="ECO:0007669"/>
    <property type="project" value="TreeGrafter"/>
</dbReference>
<keyword evidence="4" id="KW-1185">Reference proteome</keyword>
<dbReference type="Ensembl" id="ENSBOBT00000007161.1">
    <property type="protein sequence ID" value="ENSBOBP00000006971.1"/>
    <property type="gene ID" value="ENSBOBG00000004610.1"/>
</dbReference>
<dbReference type="GO" id="GO:0046474">
    <property type="term" value="P:glycerophospholipid biosynthetic process"/>
    <property type="evidence" value="ECO:0007669"/>
    <property type="project" value="TreeGrafter"/>
</dbReference>
<feature type="chain" id="PRO_5034846079" evidence="2">
    <location>
        <begin position="23"/>
        <end position="397"/>
    </location>
</feature>
<dbReference type="NCBIfam" id="TIGR01456">
    <property type="entry name" value="CECR5"/>
    <property type="match status" value="1"/>
</dbReference>
<dbReference type="NCBIfam" id="TIGR01460">
    <property type="entry name" value="HAD-SF-IIA"/>
    <property type="match status" value="1"/>
</dbReference>
<dbReference type="Gene3D" id="3.40.50.1000">
    <property type="entry name" value="HAD superfamily/HAD-like"/>
    <property type="match status" value="3"/>
</dbReference>
<evidence type="ECO:0000313" key="4">
    <source>
        <dbReference type="Proteomes" id="UP000694567"/>
    </source>
</evidence>
<protein>
    <submittedName>
        <fullName evidence="3">Haloacid dehalogenase like hydrolase domain containing 5</fullName>
    </submittedName>
</protein>
<dbReference type="InterPro" id="IPR050324">
    <property type="entry name" value="CDP-alcohol_PTase-I"/>
</dbReference>
<evidence type="ECO:0000313" key="3">
    <source>
        <dbReference type="Ensembl" id="ENSBOBP00000006971.1"/>
    </source>
</evidence>
<accession>A0A8C0EVQ7</accession>
<dbReference type="PANTHER" id="PTHR14269">
    <property type="entry name" value="CDP-DIACYLGLYCEROL--GLYCEROL-3-PHOSPHATE 3-PHOSPHATIDYLTRANSFERASE-RELATED"/>
    <property type="match status" value="1"/>
</dbReference>
<dbReference type="InterPro" id="IPR006353">
    <property type="entry name" value="HAD-SF_hydro_IIA_CECR5"/>
</dbReference>
<organism evidence="3 4">
    <name type="scientific">Bubo bubo</name>
    <name type="common">Eurasian eagle-owl</name>
    <name type="synonym">Strix bubo</name>
    <dbReference type="NCBI Taxonomy" id="30461"/>
    <lineage>
        <taxon>Eukaryota</taxon>
        <taxon>Metazoa</taxon>
        <taxon>Chordata</taxon>
        <taxon>Craniata</taxon>
        <taxon>Vertebrata</taxon>
        <taxon>Euteleostomi</taxon>
        <taxon>Archelosauria</taxon>
        <taxon>Archosauria</taxon>
        <taxon>Dinosauria</taxon>
        <taxon>Saurischia</taxon>
        <taxon>Theropoda</taxon>
        <taxon>Coelurosauria</taxon>
        <taxon>Aves</taxon>
        <taxon>Neognathae</taxon>
        <taxon>Neoaves</taxon>
        <taxon>Telluraves</taxon>
        <taxon>Strigiformes</taxon>
        <taxon>Strigidae</taxon>
        <taxon>Bubo</taxon>
    </lineage>
</organism>
<dbReference type="AlphaFoldDB" id="A0A8C0EVQ7"/>
<reference evidence="3" key="1">
    <citation type="submission" date="2025-08" db="UniProtKB">
        <authorList>
            <consortium name="Ensembl"/>
        </authorList>
    </citation>
    <scope>IDENTIFICATION</scope>
</reference>
<reference evidence="3" key="2">
    <citation type="submission" date="2025-09" db="UniProtKB">
        <authorList>
            <consortium name="Ensembl"/>
        </authorList>
    </citation>
    <scope>IDENTIFICATION</scope>
</reference>
<feature type="region of interest" description="Disordered" evidence="1">
    <location>
        <begin position="68"/>
        <end position="117"/>
    </location>
</feature>